<name>A0A9D1WWZ4_9FIRM</name>
<dbReference type="InterPro" id="IPR048844">
    <property type="entry name" value="LpdD_chaperone-like"/>
</dbReference>
<feature type="domain" description="Prenylated flavin chaperone LpdD-like" evidence="1">
    <location>
        <begin position="18"/>
        <end position="121"/>
    </location>
</feature>
<reference evidence="2" key="1">
    <citation type="journal article" date="2021" name="PeerJ">
        <title>Extensive microbial diversity within the chicken gut microbiome revealed by metagenomics and culture.</title>
        <authorList>
            <person name="Gilroy R."/>
            <person name="Ravi A."/>
            <person name="Getino M."/>
            <person name="Pursley I."/>
            <person name="Horton D.L."/>
            <person name="Alikhan N.F."/>
            <person name="Baker D."/>
            <person name="Gharbi K."/>
            <person name="Hall N."/>
            <person name="Watson M."/>
            <person name="Adriaenssens E.M."/>
            <person name="Foster-Nyarko E."/>
            <person name="Jarju S."/>
            <person name="Secka A."/>
            <person name="Antonio M."/>
            <person name="Oren A."/>
            <person name="Chaudhuri R.R."/>
            <person name="La Ragione R."/>
            <person name="Hildebrand F."/>
            <person name="Pallen M.J."/>
        </authorList>
    </citation>
    <scope>NUCLEOTIDE SEQUENCE</scope>
    <source>
        <strain evidence="2">CHK191-13928</strain>
    </source>
</reference>
<dbReference type="AlphaFoldDB" id="A0A9D1WWZ4"/>
<sequence>MGRTIEEKVIEKELSFAKLTVKISRIGEDYEITIQGGEKPHIGCVVLAVPRPSLEENGKRSSTSSVLNVTGHKDEVLCRYLAEQTAAKENAVTVCCGGFHMDHITKEQIKEVKQAVKEMVHLL</sequence>
<accession>A0A9D1WWZ4</accession>
<protein>
    <recommendedName>
        <fullName evidence="1">Prenylated flavin chaperone LpdD-like domain-containing protein</fullName>
    </recommendedName>
</protein>
<dbReference type="EMBL" id="DXEM01000032">
    <property type="protein sequence ID" value="HIX68541.1"/>
    <property type="molecule type" value="Genomic_DNA"/>
</dbReference>
<reference evidence="2" key="2">
    <citation type="submission" date="2021-04" db="EMBL/GenBank/DDBJ databases">
        <authorList>
            <person name="Gilroy R."/>
        </authorList>
    </citation>
    <scope>NUCLEOTIDE SEQUENCE</scope>
    <source>
        <strain evidence="2">CHK191-13928</strain>
    </source>
</reference>
<proteinExistence type="predicted"/>
<evidence type="ECO:0000313" key="3">
    <source>
        <dbReference type="Proteomes" id="UP000886721"/>
    </source>
</evidence>
<dbReference type="Proteomes" id="UP000886721">
    <property type="component" value="Unassembled WGS sequence"/>
</dbReference>
<comment type="caution">
    <text evidence="2">The sequence shown here is derived from an EMBL/GenBank/DDBJ whole genome shotgun (WGS) entry which is preliminary data.</text>
</comment>
<gene>
    <name evidence="2" type="ORF">H9735_10545</name>
</gene>
<dbReference type="Pfam" id="PF21758">
    <property type="entry name" value="PAC_bac"/>
    <property type="match status" value="1"/>
</dbReference>
<organism evidence="2 3">
    <name type="scientific">Candidatus Anaerostipes excrementavium</name>
    <dbReference type="NCBI Taxonomy" id="2838463"/>
    <lineage>
        <taxon>Bacteria</taxon>
        <taxon>Bacillati</taxon>
        <taxon>Bacillota</taxon>
        <taxon>Clostridia</taxon>
        <taxon>Lachnospirales</taxon>
        <taxon>Lachnospiraceae</taxon>
        <taxon>Anaerostipes</taxon>
    </lineage>
</organism>
<evidence type="ECO:0000259" key="1">
    <source>
        <dbReference type="Pfam" id="PF21758"/>
    </source>
</evidence>
<evidence type="ECO:0000313" key="2">
    <source>
        <dbReference type="EMBL" id="HIX68541.1"/>
    </source>
</evidence>